<comment type="caution">
    <text evidence="1">The sequence shown here is derived from an EMBL/GenBank/DDBJ whole genome shotgun (WGS) entry which is preliminary data.</text>
</comment>
<evidence type="ECO:0000313" key="2">
    <source>
        <dbReference type="Proteomes" id="UP000287651"/>
    </source>
</evidence>
<sequence length="114" mass="12058">EAFRLPAWGEKSSAGDEGSWARPVRILVSCWTGTYRAVRALLLAAPFPGLSAADLFGYDPALALSKMSSSQSLMHAQGQHALKQAAMAMGAGGSQAIYDGGFRNASAAQQLMYY</sequence>
<protein>
    <submittedName>
        <fullName evidence="1">Uncharacterized protein</fullName>
    </submittedName>
</protein>
<reference evidence="1 2" key="1">
    <citation type="journal article" date="2014" name="Agronomy (Basel)">
        <title>A Draft Genome Sequence for Ensete ventricosum, the Drought-Tolerant Tree Against Hunger.</title>
        <authorList>
            <person name="Harrison J."/>
            <person name="Moore K.A."/>
            <person name="Paszkiewicz K."/>
            <person name="Jones T."/>
            <person name="Grant M."/>
            <person name="Ambacheew D."/>
            <person name="Muzemil S."/>
            <person name="Studholme D.J."/>
        </authorList>
    </citation>
    <scope>NUCLEOTIDE SEQUENCE [LARGE SCALE GENOMIC DNA]</scope>
</reference>
<organism evidence="1 2">
    <name type="scientific">Ensete ventricosum</name>
    <name type="common">Abyssinian banana</name>
    <name type="synonym">Musa ensete</name>
    <dbReference type="NCBI Taxonomy" id="4639"/>
    <lineage>
        <taxon>Eukaryota</taxon>
        <taxon>Viridiplantae</taxon>
        <taxon>Streptophyta</taxon>
        <taxon>Embryophyta</taxon>
        <taxon>Tracheophyta</taxon>
        <taxon>Spermatophyta</taxon>
        <taxon>Magnoliopsida</taxon>
        <taxon>Liliopsida</taxon>
        <taxon>Zingiberales</taxon>
        <taxon>Musaceae</taxon>
        <taxon>Ensete</taxon>
    </lineage>
</organism>
<feature type="non-terminal residue" evidence="1">
    <location>
        <position position="1"/>
    </location>
</feature>
<evidence type="ECO:0000313" key="1">
    <source>
        <dbReference type="EMBL" id="RRT62099.1"/>
    </source>
</evidence>
<accession>A0A426ZDR6</accession>
<dbReference type="AlphaFoldDB" id="A0A426ZDR6"/>
<proteinExistence type="predicted"/>
<name>A0A426ZDR6_ENSVE</name>
<dbReference type="Proteomes" id="UP000287651">
    <property type="component" value="Unassembled WGS sequence"/>
</dbReference>
<gene>
    <name evidence="1" type="ORF">B296_00031002</name>
</gene>
<dbReference type="EMBL" id="AMZH03007125">
    <property type="protein sequence ID" value="RRT62099.1"/>
    <property type="molecule type" value="Genomic_DNA"/>
</dbReference>